<comment type="caution">
    <text evidence="1">The sequence shown here is derived from an EMBL/GenBank/DDBJ whole genome shotgun (WGS) entry which is preliminary data.</text>
</comment>
<dbReference type="EMBL" id="QXGE01000552">
    <property type="protein sequence ID" value="KAE9309258.1"/>
    <property type="molecule type" value="Genomic_DNA"/>
</dbReference>
<dbReference type="EMBL" id="QXFZ01000598">
    <property type="protein sequence ID" value="KAE9110746.1"/>
    <property type="molecule type" value="Genomic_DNA"/>
</dbReference>
<evidence type="ECO:0000313" key="3">
    <source>
        <dbReference type="EMBL" id="KAE9144371.1"/>
    </source>
</evidence>
<sequence length="67" mass="7351">MFEFLASITLSPRDTRPVYERVEGEQAQLVHALEISVQDAPGARVPTWNPGTSNALVWNARNGCLLG</sequence>
<dbReference type="EMBL" id="QXGA01000547">
    <property type="protein sequence ID" value="KAE9144371.1"/>
    <property type="molecule type" value="Genomic_DNA"/>
</dbReference>
<dbReference type="Proteomes" id="UP000440367">
    <property type="component" value="Unassembled WGS sequence"/>
</dbReference>
<protein>
    <submittedName>
        <fullName evidence="1">Uncharacterized protein</fullName>
    </submittedName>
</protein>
<evidence type="ECO:0000313" key="9">
    <source>
        <dbReference type="Proteomes" id="UP000441208"/>
    </source>
</evidence>
<dbReference type="EMBL" id="QXFX01000575">
    <property type="protein sequence ID" value="KAE9110823.1"/>
    <property type="molecule type" value="Genomic_DNA"/>
</dbReference>
<evidence type="ECO:0000313" key="4">
    <source>
        <dbReference type="EMBL" id="KAE9232808.1"/>
    </source>
</evidence>
<dbReference type="EMBL" id="QXGD01000587">
    <property type="protein sequence ID" value="KAE9232808.1"/>
    <property type="molecule type" value="Genomic_DNA"/>
</dbReference>
<proteinExistence type="predicted"/>
<evidence type="ECO:0000313" key="2">
    <source>
        <dbReference type="EMBL" id="KAE9110823.1"/>
    </source>
</evidence>
<dbReference type="Proteomes" id="UP000441208">
    <property type="component" value="Unassembled WGS sequence"/>
</dbReference>
<name>A0A6A3S6I6_9STRA</name>
<dbReference type="Proteomes" id="UP000488956">
    <property type="component" value="Unassembled WGS sequence"/>
</dbReference>
<evidence type="ECO:0000313" key="8">
    <source>
        <dbReference type="Proteomes" id="UP000440732"/>
    </source>
</evidence>
<evidence type="ECO:0000313" key="10">
    <source>
        <dbReference type="Proteomes" id="UP000488956"/>
    </source>
</evidence>
<organism evidence="1 9">
    <name type="scientific">Phytophthora fragariae</name>
    <dbReference type="NCBI Taxonomy" id="53985"/>
    <lineage>
        <taxon>Eukaryota</taxon>
        <taxon>Sar</taxon>
        <taxon>Stramenopiles</taxon>
        <taxon>Oomycota</taxon>
        <taxon>Peronosporomycetes</taxon>
        <taxon>Peronosporales</taxon>
        <taxon>Peronosporaceae</taxon>
        <taxon>Phytophthora</taxon>
    </lineage>
</organism>
<evidence type="ECO:0000313" key="6">
    <source>
        <dbReference type="Proteomes" id="UP000437068"/>
    </source>
</evidence>
<dbReference type="Proteomes" id="UP000437068">
    <property type="component" value="Unassembled WGS sequence"/>
</dbReference>
<dbReference type="Proteomes" id="UP000440732">
    <property type="component" value="Unassembled WGS sequence"/>
</dbReference>
<dbReference type="AlphaFoldDB" id="A0A6A3S6I6"/>
<gene>
    <name evidence="5" type="ORF">PF001_g10762</name>
    <name evidence="4" type="ORF">PF002_g12267</name>
    <name evidence="3" type="ORF">PF006_g10680</name>
    <name evidence="1" type="ORF">PF007_g11744</name>
    <name evidence="2" type="ORF">PF010_g11041</name>
</gene>
<evidence type="ECO:0000313" key="7">
    <source>
        <dbReference type="Proteomes" id="UP000440367"/>
    </source>
</evidence>
<accession>A0A6A3S6I6</accession>
<evidence type="ECO:0000313" key="1">
    <source>
        <dbReference type="EMBL" id="KAE9110746.1"/>
    </source>
</evidence>
<evidence type="ECO:0000313" key="5">
    <source>
        <dbReference type="EMBL" id="KAE9309258.1"/>
    </source>
</evidence>
<reference evidence="6 7" key="1">
    <citation type="submission" date="2018-08" db="EMBL/GenBank/DDBJ databases">
        <title>Genomic investigation of the strawberry pathogen Phytophthora fragariae indicates pathogenicity is determined by transcriptional variation in three key races.</title>
        <authorList>
            <person name="Adams T.M."/>
            <person name="Armitage A.D."/>
            <person name="Sobczyk M.K."/>
            <person name="Bates H.J."/>
            <person name="Dunwell J.M."/>
            <person name="Nellist C.F."/>
            <person name="Harrison R.J."/>
        </authorList>
    </citation>
    <scope>NUCLEOTIDE SEQUENCE [LARGE SCALE GENOMIC DNA]</scope>
    <source>
        <strain evidence="5 6">A4</strain>
        <strain evidence="4 7">BC-1</strain>
        <strain evidence="3 8">NOV-5</strain>
        <strain evidence="1 9">NOV-71</strain>
        <strain evidence="2 10">ONT-3</strain>
    </source>
</reference>